<dbReference type="SMART" id="SM00965">
    <property type="entry name" value="STN"/>
    <property type="match status" value="1"/>
</dbReference>
<dbReference type="PRINTS" id="PR01032">
    <property type="entry name" value="PHAGEIV"/>
</dbReference>
<feature type="compositionally biased region" description="Pro residues" evidence="9">
    <location>
        <begin position="637"/>
        <end position="650"/>
    </location>
</feature>
<dbReference type="InterPro" id="IPR005644">
    <property type="entry name" value="NolW-like"/>
</dbReference>
<dbReference type="Gene3D" id="3.30.1370.120">
    <property type="match status" value="1"/>
</dbReference>
<dbReference type="InterPro" id="IPR011990">
    <property type="entry name" value="TPR-like_helical_dom_sf"/>
</dbReference>
<sequence length="674" mass="73423">MTMIAKSRLRCALANGLTAAMLAACAPSAPDMGKQMILQGNPEQAMQYMQTELAAHPDDLQLRATYERQKQTYVQLLVQQGQAARAAGDSANALAAFQHVLQWEPGNAVAKEGVSMIEGDLRHNSMLKYAQTLKNDQPENALVVVDQVLADDPRNFQAIRLKDEIQSKITRNNTLKPTLAAALRSPISLQFRDQSLTSVFDIISRIGKVNFIFDRDVPPNLKTTIFARDTTVQDVINLLLTTNQLDKKILNDNTILIYPKRPDKDRDYKDLVMRTFYVGNADPKQVLAMIKQMVKTRDVYIDDRLNMIVMRDTPEAIEVAERLVHAIDLPQSEVDISAQILEVSSSDLLNLGIQYPKSVSATLGVPALNADGTTNPSAAGTYTGSLTLDQLANINRSNVLMNFGSPTVTANLTHDKGNTNVLASPNIRVKNKEKAKILIGDRLPVITNTTSNGVTSENVNYQDVGLTLNVEPTISVEGDISMKVVMEVSNVTNTITTQTGLTVYQIGTRHAETVMASRDNETQVLGGLLQRNDQITGSAIPGLGEVPILDRIFGTKSTQKNKTELVLLITPHIVRNLPLPSSYVTTFDSGTEGQMTTEPLLLRSKSTVNITNGSDGSMPAPAPQPVMPVPQQQLPGVPQPQPLPQQPPAQPSGQPVVVPSGTPVPQVRSSMGRR</sequence>
<gene>
    <name evidence="12" type="ORF">GCM10010970_18420</name>
</gene>
<evidence type="ECO:0000256" key="7">
    <source>
        <dbReference type="RuleBase" id="RU004003"/>
    </source>
</evidence>
<evidence type="ECO:0000256" key="2">
    <source>
        <dbReference type="ARBA" id="ARBA00022448"/>
    </source>
</evidence>
<evidence type="ECO:0000256" key="3">
    <source>
        <dbReference type="ARBA" id="ARBA00022729"/>
    </source>
</evidence>
<dbReference type="SUPFAM" id="SSF48452">
    <property type="entry name" value="TPR-like"/>
    <property type="match status" value="1"/>
</dbReference>
<comment type="similarity">
    <text evidence="7">Belongs to the bacterial secretin family.</text>
</comment>
<comment type="caution">
    <text evidence="12">The sequence shown here is derived from an EMBL/GenBank/DDBJ whole genome shotgun (WGS) entry which is preliminary data.</text>
</comment>
<organism evidence="12 13">
    <name type="scientific">Silvimonas iriomotensis</name>
    <dbReference type="NCBI Taxonomy" id="449662"/>
    <lineage>
        <taxon>Bacteria</taxon>
        <taxon>Pseudomonadati</taxon>
        <taxon>Pseudomonadota</taxon>
        <taxon>Betaproteobacteria</taxon>
        <taxon>Neisseriales</taxon>
        <taxon>Chitinibacteraceae</taxon>
        <taxon>Silvimonas</taxon>
    </lineage>
</organism>
<dbReference type="InterPro" id="IPR050810">
    <property type="entry name" value="Bact_Secretion_Sys_Channel"/>
</dbReference>
<dbReference type="PRINTS" id="PR00811">
    <property type="entry name" value="BCTERIALGSPD"/>
</dbReference>
<keyword evidence="5" id="KW-0998">Cell outer membrane</keyword>
<evidence type="ECO:0000256" key="10">
    <source>
        <dbReference type="SAM" id="SignalP"/>
    </source>
</evidence>
<dbReference type="Pfam" id="PF03958">
    <property type="entry name" value="Secretin_N"/>
    <property type="match status" value="1"/>
</dbReference>
<keyword evidence="2 8" id="KW-0813">Transport</keyword>
<accession>A0ABQ2P8U2</accession>
<dbReference type="InterPro" id="IPR001775">
    <property type="entry name" value="GspD/PilQ"/>
</dbReference>
<evidence type="ECO:0000256" key="8">
    <source>
        <dbReference type="RuleBase" id="RU004004"/>
    </source>
</evidence>
<keyword evidence="13" id="KW-1185">Reference proteome</keyword>
<dbReference type="PANTHER" id="PTHR30332:SF17">
    <property type="entry name" value="TYPE IV PILIATION SYSTEM PROTEIN DR_0774-RELATED"/>
    <property type="match status" value="1"/>
</dbReference>
<feature type="compositionally biased region" description="Low complexity" evidence="9">
    <location>
        <begin position="651"/>
        <end position="667"/>
    </location>
</feature>
<feature type="region of interest" description="Disordered" evidence="9">
    <location>
        <begin position="608"/>
        <end position="674"/>
    </location>
</feature>
<comment type="subcellular location">
    <subcellularLocation>
        <location evidence="8">Cell outer membrane</location>
    </subcellularLocation>
    <subcellularLocation>
        <location evidence="1">Membrane</location>
    </subcellularLocation>
</comment>
<dbReference type="PROSITE" id="PS51257">
    <property type="entry name" value="PROKAR_LIPOPROTEIN"/>
    <property type="match status" value="1"/>
</dbReference>
<evidence type="ECO:0000259" key="11">
    <source>
        <dbReference type="SMART" id="SM00965"/>
    </source>
</evidence>
<protein>
    <recommendedName>
        <fullName evidence="11">Secretin/TonB short N-terminal domain-containing protein</fullName>
    </recommendedName>
</protein>
<evidence type="ECO:0000256" key="6">
    <source>
        <dbReference type="PROSITE-ProRule" id="PRU00339"/>
    </source>
</evidence>
<evidence type="ECO:0000256" key="9">
    <source>
        <dbReference type="SAM" id="MobiDB-lite"/>
    </source>
</evidence>
<dbReference type="InterPro" id="IPR004846">
    <property type="entry name" value="T2SS/T3SS_dom"/>
</dbReference>
<dbReference type="InterPro" id="IPR038591">
    <property type="entry name" value="NolW-like_sf"/>
</dbReference>
<dbReference type="EMBL" id="BMLX01000002">
    <property type="protein sequence ID" value="GGP21061.1"/>
    <property type="molecule type" value="Genomic_DNA"/>
</dbReference>
<dbReference type="Pfam" id="PF07660">
    <property type="entry name" value="STN"/>
    <property type="match status" value="1"/>
</dbReference>
<keyword evidence="4" id="KW-0472">Membrane</keyword>
<dbReference type="InterPro" id="IPR011662">
    <property type="entry name" value="Secretin/TonB_short_N"/>
</dbReference>
<feature type="signal peptide" evidence="10">
    <location>
        <begin position="1"/>
        <end position="26"/>
    </location>
</feature>
<evidence type="ECO:0000256" key="5">
    <source>
        <dbReference type="ARBA" id="ARBA00023237"/>
    </source>
</evidence>
<name>A0ABQ2P8U2_9NEIS</name>
<dbReference type="InterPro" id="IPR019734">
    <property type="entry name" value="TPR_rpt"/>
</dbReference>
<dbReference type="Proteomes" id="UP000637267">
    <property type="component" value="Unassembled WGS sequence"/>
</dbReference>
<dbReference type="PANTHER" id="PTHR30332">
    <property type="entry name" value="PROBABLE GENERAL SECRETION PATHWAY PROTEIN D"/>
    <property type="match status" value="1"/>
</dbReference>
<feature type="chain" id="PRO_5046536407" description="Secretin/TonB short N-terminal domain-containing protein" evidence="10">
    <location>
        <begin position="27"/>
        <end position="674"/>
    </location>
</feature>
<keyword evidence="6" id="KW-0802">TPR repeat</keyword>
<evidence type="ECO:0000256" key="1">
    <source>
        <dbReference type="ARBA" id="ARBA00004370"/>
    </source>
</evidence>
<evidence type="ECO:0000313" key="12">
    <source>
        <dbReference type="EMBL" id="GGP21061.1"/>
    </source>
</evidence>
<proteinExistence type="inferred from homology"/>
<evidence type="ECO:0000256" key="4">
    <source>
        <dbReference type="ARBA" id="ARBA00023136"/>
    </source>
</evidence>
<dbReference type="PROSITE" id="PS50005">
    <property type="entry name" value="TPR"/>
    <property type="match status" value="1"/>
</dbReference>
<feature type="domain" description="Secretin/TonB short N-terminal" evidence="11">
    <location>
        <begin position="209"/>
        <end position="260"/>
    </location>
</feature>
<dbReference type="Gene3D" id="1.25.40.10">
    <property type="entry name" value="Tetratricopeptide repeat domain"/>
    <property type="match status" value="1"/>
</dbReference>
<feature type="repeat" description="TPR" evidence="6">
    <location>
        <begin position="74"/>
        <end position="107"/>
    </location>
</feature>
<evidence type="ECO:0000313" key="13">
    <source>
        <dbReference type="Proteomes" id="UP000637267"/>
    </source>
</evidence>
<dbReference type="Pfam" id="PF00263">
    <property type="entry name" value="Secretin"/>
    <property type="match status" value="1"/>
</dbReference>
<reference evidence="13" key="1">
    <citation type="journal article" date="2019" name="Int. J. Syst. Evol. Microbiol.">
        <title>The Global Catalogue of Microorganisms (GCM) 10K type strain sequencing project: providing services to taxonomists for standard genome sequencing and annotation.</title>
        <authorList>
            <consortium name="The Broad Institute Genomics Platform"/>
            <consortium name="The Broad Institute Genome Sequencing Center for Infectious Disease"/>
            <person name="Wu L."/>
            <person name="Ma J."/>
        </authorList>
    </citation>
    <scope>NUCLEOTIDE SEQUENCE [LARGE SCALE GENOMIC DNA]</scope>
    <source>
        <strain evidence="13">CGMCC 1.8859</strain>
    </source>
</reference>
<keyword evidence="3 10" id="KW-0732">Signal</keyword>